<dbReference type="InterPro" id="IPR038158">
    <property type="entry name" value="H-NOX_domain_sf"/>
</dbReference>
<accession>A0A9N8HHH9</accession>
<dbReference type="GO" id="GO:0020037">
    <property type="term" value="F:heme binding"/>
    <property type="evidence" value="ECO:0007669"/>
    <property type="project" value="InterPro"/>
</dbReference>
<dbReference type="GO" id="GO:0004383">
    <property type="term" value="F:guanylate cyclase activity"/>
    <property type="evidence" value="ECO:0007669"/>
    <property type="project" value="UniProtKB-EC"/>
</dbReference>
<sequence>MYGLVFEKLESFVLENHGRDAWHAVKEHAHCAVADGQFLRRSHYADQELIDLVVAASELTGAAIPVILEAFGHYWYRQMHDADGHATLLQAQGKTLRTWLSCLNAMHDHIQKSFCSKANKDSNFHAPIFWCEDCLVEDTNSSNEGNEGSLLLHYYSMRGALLVPMVVGIVKELAASLFDLEIVMTQWAAQGEDDAEFTTWKVQAKDPKDAYKLTPRVTASPHQHTQLVVEKEGMLQGKCPFTGHSLSPEQDEDEEEDKPEDEEEEPVPEMTAEASILVVQPSNPCSSLPADCAVSLSHMQTLFPFHVLVNHDFIIQQVGCQLTPLLVDKRNQKTASEQQQQPTLLGKHIGQVLQISRPVLGSSWDWKALHKLADQHFFMVPKAAAACTTTTPNRTSSMTSNTTSSASKRAKPKSVHHRHLKKRVSMEGNTIKFKAAMVEIPLTTNNNNNQQQHLVMFSLAPDARSVRDLQSMGLTIPELPLHSSQRDAILLGEYIAQEMHRAHELDKLSKKLQMEKDLSNTLLYNMLPPTVANDLRTGNTIEPVQHDNVTLFFSDIVGFTTICAQVDPWDVIDMLNQLYSVMDHLAAKFNLYKVETIGDAYMCCSGLPEPDDLHAENIANFAIAVMECVKHVKSPVDDTSPINLRVGMHTGHCTAGVVGTLTPHYCLFGDMVNVTARHEQTGVPGRIQCSSDVFGQLKHFSSFEKEQYQWTPRGLVDMKGKGERYTYFLEGGTTDNTLAGPAAVQDLYEEVRILLETNTWRKRRYFRRSGALMNGVGNNSVVSGSDWMSDMSMSEAGGSNSRLPVSDSLTEDLTASAAGSNALLEPDETSNETGKADSLDTQSTRIDDLDLDLDIDEHLQGIDESNNDSNADVATKTDAKTAVVQNGLMSLVWNDDNVKREDYVAIAHQLISTVMMECLLHTGRGSLPDTTELLDGQLFGFVDCISKSYTARNAFHSFRRAIHQVAWANYLFEAIQKQNASKTSHRLVDDNPWYRLTLLLAALSVDCKHSGVSGEQLQAEGHMVYMLHGEDINCQVRYALAFAVNALEENYVDLFRELNRSIPNFLFLLRRYALSKSPLDQFEKVMAHDEDEADNATMERTGATAAVVLKVASWGHFALDGASFAAWNKAAMSEKRIASLAGRGPDPVPTWNDDCKKLADTELLPLIDSCERVLRQPTGLKDAVLRNLQSLQ</sequence>
<dbReference type="CDD" id="cd07302">
    <property type="entry name" value="CHD"/>
    <property type="match status" value="1"/>
</dbReference>
<name>A0A9N8HHH9_9STRA</name>
<dbReference type="GO" id="GO:0005525">
    <property type="term" value="F:GTP binding"/>
    <property type="evidence" value="ECO:0007669"/>
    <property type="project" value="UniProtKB-KW"/>
</dbReference>
<feature type="region of interest" description="Disordered" evidence="7">
    <location>
        <begin position="818"/>
        <end position="842"/>
    </location>
</feature>
<evidence type="ECO:0000256" key="6">
    <source>
        <dbReference type="ARBA" id="ARBA00023293"/>
    </source>
</evidence>
<dbReference type="Gene3D" id="1.10.1300.10">
    <property type="entry name" value="3'5'-cyclic nucleotide phosphodiesterase, catalytic domain"/>
    <property type="match status" value="1"/>
</dbReference>
<keyword evidence="9" id="KW-0675">Receptor</keyword>
<evidence type="ECO:0000256" key="3">
    <source>
        <dbReference type="ARBA" id="ARBA00022490"/>
    </source>
</evidence>
<dbReference type="EC" id="4.6.1.2" evidence="2"/>
<dbReference type="EMBL" id="CAICTM010000707">
    <property type="protein sequence ID" value="CAB9515333.1"/>
    <property type="molecule type" value="Genomic_DNA"/>
</dbReference>
<dbReference type="Gene3D" id="6.10.250.780">
    <property type="match status" value="1"/>
</dbReference>
<proteinExistence type="predicted"/>
<evidence type="ECO:0000256" key="1">
    <source>
        <dbReference type="ARBA" id="ARBA00004496"/>
    </source>
</evidence>
<feature type="compositionally biased region" description="Acidic residues" evidence="7">
    <location>
        <begin position="249"/>
        <end position="267"/>
    </location>
</feature>
<feature type="compositionally biased region" description="Low complexity" evidence="7">
    <location>
        <begin position="388"/>
        <end position="407"/>
    </location>
</feature>
<evidence type="ECO:0000256" key="2">
    <source>
        <dbReference type="ARBA" id="ARBA00012202"/>
    </source>
</evidence>
<evidence type="ECO:0000313" key="10">
    <source>
        <dbReference type="Proteomes" id="UP001153069"/>
    </source>
</evidence>
<evidence type="ECO:0000256" key="7">
    <source>
        <dbReference type="SAM" id="MobiDB-lite"/>
    </source>
</evidence>
<dbReference type="Gene3D" id="3.30.450.260">
    <property type="entry name" value="Haem NO binding associated domain"/>
    <property type="match status" value="1"/>
</dbReference>
<reference evidence="9" key="1">
    <citation type="submission" date="2020-06" db="EMBL/GenBank/DDBJ databases">
        <authorList>
            <consortium name="Plant Systems Biology data submission"/>
        </authorList>
    </citation>
    <scope>NUCLEOTIDE SEQUENCE</scope>
    <source>
        <strain evidence="9">D6</strain>
    </source>
</reference>
<dbReference type="InterPro" id="IPR001054">
    <property type="entry name" value="A/G_cyclase"/>
</dbReference>
<dbReference type="Pfam" id="PF00211">
    <property type="entry name" value="Guanylate_cyc"/>
    <property type="match status" value="1"/>
</dbReference>
<dbReference type="Pfam" id="PF07701">
    <property type="entry name" value="HNOBA"/>
    <property type="match status" value="1"/>
</dbReference>
<dbReference type="GO" id="GO:0019934">
    <property type="term" value="P:cGMP-mediated signaling"/>
    <property type="evidence" value="ECO:0007669"/>
    <property type="project" value="TreeGrafter"/>
</dbReference>
<evidence type="ECO:0000256" key="4">
    <source>
        <dbReference type="ARBA" id="ARBA00022741"/>
    </source>
</evidence>
<dbReference type="SUPFAM" id="SSF111126">
    <property type="entry name" value="Ligand-binding domain in the NO signalling and Golgi transport"/>
    <property type="match status" value="1"/>
</dbReference>
<dbReference type="InterPro" id="IPR036971">
    <property type="entry name" value="PDEase_catalytic_dom_sf"/>
</dbReference>
<keyword evidence="10" id="KW-1185">Reference proteome</keyword>
<evidence type="ECO:0000259" key="8">
    <source>
        <dbReference type="PROSITE" id="PS50125"/>
    </source>
</evidence>
<dbReference type="OrthoDB" id="10258068at2759"/>
<feature type="region of interest" description="Disordered" evidence="7">
    <location>
        <begin position="388"/>
        <end position="420"/>
    </location>
</feature>
<dbReference type="SUPFAM" id="SSF109604">
    <property type="entry name" value="HD-domain/PDEase-like"/>
    <property type="match status" value="1"/>
</dbReference>
<comment type="caution">
    <text evidence="9">The sequence shown here is derived from an EMBL/GenBank/DDBJ whole genome shotgun (WGS) entry which is preliminary data.</text>
</comment>
<dbReference type="PROSITE" id="PS50125">
    <property type="entry name" value="GUANYLATE_CYCLASE_2"/>
    <property type="match status" value="1"/>
</dbReference>
<dbReference type="InterPro" id="IPR011645">
    <property type="entry name" value="HNOB_dom_associated"/>
</dbReference>
<protein>
    <recommendedName>
        <fullName evidence="2">guanylate cyclase</fullName>
        <ecNumber evidence="2">4.6.1.2</ecNumber>
    </recommendedName>
</protein>
<dbReference type="SUPFAM" id="SSF55073">
    <property type="entry name" value="Nucleotide cyclase"/>
    <property type="match status" value="1"/>
</dbReference>
<organism evidence="9 10">
    <name type="scientific">Seminavis robusta</name>
    <dbReference type="NCBI Taxonomy" id="568900"/>
    <lineage>
        <taxon>Eukaryota</taxon>
        <taxon>Sar</taxon>
        <taxon>Stramenopiles</taxon>
        <taxon>Ochrophyta</taxon>
        <taxon>Bacillariophyta</taxon>
        <taxon>Bacillariophyceae</taxon>
        <taxon>Bacillariophycidae</taxon>
        <taxon>Naviculales</taxon>
        <taxon>Naviculaceae</taxon>
        <taxon>Seminavis</taxon>
    </lineage>
</organism>
<dbReference type="FunFam" id="3.30.70.1230:FF:000030">
    <property type="entry name" value="Si:ch211-215j19.12"/>
    <property type="match status" value="1"/>
</dbReference>
<feature type="domain" description="Guanylate cyclase" evidence="8">
    <location>
        <begin position="550"/>
        <end position="679"/>
    </location>
</feature>
<evidence type="ECO:0000256" key="5">
    <source>
        <dbReference type="ARBA" id="ARBA00023134"/>
    </source>
</evidence>
<dbReference type="Gene3D" id="3.90.1520.10">
    <property type="entry name" value="H-NOX domain"/>
    <property type="match status" value="1"/>
</dbReference>
<comment type="subcellular location">
    <subcellularLocation>
        <location evidence="1">Cytoplasm</location>
    </subcellularLocation>
</comment>
<dbReference type="InterPro" id="IPR029787">
    <property type="entry name" value="Nucleotide_cyclase"/>
</dbReference>
<dbReference type="InterPro" id="IPR011644">
    <property type="entry name" value="Heme_NO-bd"/>
</dbReference>
<dbReference type="InterPro" id="IPR042463">
    <property type="entry name" value="HNOB_dom_associated_sf"/>
</dbReference>
<feature type="region of interest" description="Disordered" evidence="7">
    <location>
        <begin position="239"/>
        <end position="270"/>
    </location>
</feature>
<dbReference type="PANTHER" id="PTHR45655">
    <property type="entry name" value="GUANYLATE CYCLASE SOLUBLE SUBUNIT BETA-2"/>
    <property type="match status" value="1"/>
</dbReference>
<dbReference type="SMART" id="SM00044">
    <property type="entry name" value="CYCc"/>
    <property type="match status" value="1"/>
</dbReference>
<dbReference type="InterPro" id="IPR024096">
    <property type="entry name" value="NO_sig/Golgi_transp_ligand-bd"/>
</dbReference>
<feature type="compositionally biased region" description="Basic residues" evidence="7">
    <location>
        <begin position="408"/>
        <end position="420"/>
    </location>
</feature>
<dbReference type="GO" id="GO:0070482">
    <property type="term" value="P:response to oxygen levels"/>
    <property type="evidence" value="ECO:0007669"/>
    <property type="project" value="TreeGrafter"/>
</dbReference>
<dbReference type="GO" id="GO:0004114">
    <property type="term" value="F:3',5'-cyclic-nucleotide phosphodiesterase activity"/>
    <property type="evidence" value="ECO:0007669"/>
    <property type="project" value="InterPro"/>
</dbReference>
<keyword evidence="6" id="KW-0141">cGMP biosynthesis</keyword>
<dbReference type="AlphaFoldDB" id="A0A9N8HHH9"/>
<dbReference type="GO" id="GO:0008074">
    <property type="term" value="C:guanylate cyclase complex, soluble"/>
    <property type="evidence" value="ECO:0007669"/>
    <property type="project" value="TreeGrafter"/>
</dbReference>
<evidence type="ECO:0000313" key="9">
    <source>
        <dbReference type="EMBL" id="CAB9515333.1"/>
    </source>
</evidence>
<keyword evidence="3" id="KW-0963">Cytoplasm</keyword>
<dbReference type="PANTHER" id="PTHR45655:SF13">
    <property type="entry name" value="SOLUBLE GUANYLATE CYCLASE GCY-32-RELATED"/>
    <property type="match status" value="1"/>
</dbReference>
<keyword evidence="5" id="KW-0342">GTP-binding</keyword>
<keyword evidence="4" id="KW-0547">Nucleotide-binding</keyword>
<dbReference type="Pfam" id="PF07700">
    <property type="entry name" value="HNOB"/>
    <property type="match status" value="1"/>
</dbReference>
<dbReference type="Proteomes" id="UP001153069">
    <property type="component" value="Unassembled WGS sequence"/>
</dbReference>
<gene>
    <name evidence="9" type="ORF">SEMRO_708_G190770.1</name>
</gene>
<dbReference type="Gene3D" id="3.30.70.1230">
    <property type="entry name" value="Nucleotide cyclase"/>
    <property type="match status" value="1"/>
</dbReference>